<accession>A0A8T0QGI6</accession>
<dbReference type="EMBL" id="CM029050">
    <property type="protein sequence ID" value="KAG2569836.1"/>
    <property type="molecule type" value="Genomic_DNA"/>
</dbReference>
<keyword evidence="1" id="KW-0732">Signal</keyword>
<organism evidence="2 3">
    <name type="scientific">Panicum virgatum</name>
    <name type="common">Blackwell switchgrass</name>
    <dbReference type="NCBI Taxonomy" id="38727"/>
    <lineage>
        <taxon>Eukaryota</taxon>
        <taxon>Viridiplantae</taxon>
        <taxon>Streptophyta</taxon>
        <taxon>Embryophyta</taxon>
        <taxon>Tracheophyta</taxon>
        <taxon>Spermatophyta</taxon>
        <taxon>Magnoliopsida</taxon>
        <taxon>Liliopsida</taxon>
        <taxon>Poales</taxon>
        <taxon>Poaceae</taxon>
        <taxon>PACMAD clade</taxon>
        <taxon>Panicoideae</taxon>
        <taxon>Panicodae</taxon>
        <taxon>Paniceae</taxon>
        <taxon>Panicinae</taxon>
        <taxon>Panicum</taxon>
        <taxon>Panicum sect. Hiantes</taxon>
    </lineage>
</organism>
<comment type="caution">
    <text evidence="2">The sequence shown here is derived from an EMBL/GenBank/DDBJ whole genome shotgun (WGS) entry which is preliminary data.</text>
</comment>
<proteinExistence type="predicted"/>
<dbReference type="Proteomes" id="UP000823388">
    <property type="component" value="Chromosome 7N"/>
</dbReference>
<name>A0A8T0QGI6_PANVG</name>
<evidence type="ECO:0000313" key="2">
    <source>
        <dbReference type="EMBL" id="KAG2569836.1"/>
    </source>
</evidence>
<feature type="chain" id="PRO_5035763590" description="Secreted protein" evidence="1">
    <location>
        <begin position="22"/>
        <end position="57"/>
    </location>
</feature>
<protein>
    <recommendedName>
        <fullName evidence="4">Secreted protein</fullName>
    </recommendedName>
</protein>
<evidence type="ECO:0000313" key="3">
    <source>
        <dbReference type="Proteomes" id="UP000823388"/>
    </source>
</evidence>
<gene>
    <name evidence="2" type="ORF">PVAP13_7NG443266</name>
</gene>
<evidence type="ECO:0008006" key="4">
    <source>
        <dbReference type="Google" id="ProtNLM"/>
    </source>
</evidence>
<dbReference type="AlphaFoldDB" id="A0A8T0QGI6"/>
<feature type="signal peptide" evidence="1">
    <location>
        <begin position="1"/>
        <end position="21"/>
    </location>
</feature>
<reference evidence="2" key="1">
    <citation type="submission" date="2020-05" db="EMBL/GenBank/DDBJ databases">
        <title>WGS assembly of Panicum virgatum.</title>
        <authorList>
            <person name="Lovell J.T."/>
            <person name="Jenkins J."/>
            <person name="Shu S."/>
            <person name="Juenger T.E."/>
            <person name="Schmutz J."/>
        </authorList>
    </citation>
    <scope>NUCLEOTIDE SEQUENCE</scope>
    <source>
        <strain evidence="2">AP13</strain>
    </source>
</reference>
<evidence type="ECO:0000256" key="1">
    <source>
        <dbReference type="SAM" id="SignalP"/>
    </source>
</evidence>
<sequence length="57" mass="6396">MVRFCCHCLIAVACVVANVSCVHCSSSRDEPSNFCNSMYHFKVPQKLVCFVHSLTKD</sequence>
<keyword evidence="3" id="KW-1185">Reference proteome</keyword>